<dbReference type="InterPro" id="IPR037997">
    <property type="entry name" value="Dgk1-like"/>
</dbReference>
<feature type="transmembrane region" description="Helical" evidence="1">
    <location>
        <begin position="136"/>
        <end position="154"/>
    </location>
</feature>
<dbReference type="PANTHER" id="PTHR31303">
    <property type="entry name" value="CTP-DEPENDENT DIACYLGLYCEROL KINASE 1"/>
    <property type="match status" value="1"/>
</dbReference>
<dbReference type="KEGG" id="mzi:HWN40_04725"/>
<protein>
    <recommendedName>
        <fullName evidence="4">Phosphatidate cytidylyltransferase</fullName>
    </recommendedName>
</protein>
<evidence type="ECO:0000256" key="1">
    <source>
        <dbReference type="SAM" id="Phobius"/>
    </source>
</evidence>
<gene>
    <name evidence="2" type="ORF">HWN40_04725</name>
</gene>
<evidence type="ECO:0000313" key="2">
    <source>
        <dbReference type="EMBL" id="QLC49601.1"/>
    </source>
</evidence>
<reference evidence="2 3" key="1">
    <citation type="submission" date="2020-06" db="EMBL/GenBank/DDBJ databases">
        <title>Methanolobus halotolerans sp. nov., isolated from a saline lake Tus in Siberia.</title>
        <authorList>
            <person name="Shen Y."/>
            <person name="Chen S.-C."/>
            <person name="Lai M.-C."/>
            <person name="Huang H.-H."/>
            <person name="Chiu H.-H."/>
            <person name="Tang S.-L."/>
            <person name="Rogozin D.Y."/>
            <person name="Degermendzhy A.G."/>
        </authorList>
    </citation>
    <scope>NUCLEOTIDE SEQUENCE [LARGE SCALE GENOMIC DNA]</scope>
    <source>
        <strain evidence="2 3">DSM 21339</strain>
    </source>
</reference>
<accession>A0A7D5I4H5</accession>
<feature type="transmembrane region" description="Helical" evidence="1">
    <location>
        <begin position="12"/>
        <end position="31"/>
    </location>
</feature>
<name>A0A7D5I4H5_9EURY</name>
<evidence type="ECO:0000313" key="3">
    <source>
        <dbReference type="Proteomes" id="UP000509594"/>
    </source>
</evidence>
<dbReference type="EMBL" id="CP058215">
    <property type="protein sequence ID" value="QLC49601.1"/>
    <property type="molecule type" value="Genomic_DNA"/>
</dbReference>
<dbReference type="RefSeq" id="WP_176964657.1">
    <property type="nucleotide sequence ID" value="NZ_CP058215.1"/>
</dbReference>
<dbReference type="OrthoDB" id="107330at2157"/>
<sequence length="210" mass="23235">MDDKEAFLTGEFLRQLIHILTGIVFILIISFSGDNAALVFFVILLALTLFSILVTGLDDTEKSPRLVRKLERSKKQKIKFQGTILLLSGVFVTLILFPVEIVYASVAIVTFGDSIATIVGTSIGRHKLPYSDKKSLEGTFSGLIVAFLVAMLFVTPFQAFIGSLGGMFMESAISMRTIKRANIMSVIRFFINDNFLIPIFSSALMFYAVI</sequence>
<dbReference type="PANTHER" id="PTHR31303:SF1">
    <property type="entry name" value="CTP-DEPENDENT DIACYLGLYCEROL KINASE 1"/>
    <property type="match status" value="1"/>
</dbReference>
<dbReference type="GO" id="GO:0004143">
    <property type="term" value="F:ATP-dependent diacylglycerol kinase activity"/>
    <property type="evidence" value="ECO:0007669"/>
    <property type="project" value="InterPro"/>
</dbReference>
<evidence type="ECO:0008006" key="4">
    <source>
        <dbReference type="Google" id="ProtNLM"/>
    </source>
</evidence>
<dbReference type="Proteomes" id="UP000509594">
    <property type="component" value="Chromosome"/>
</dbReference>
<keyword evidence="1" id="KW-0812">Transmembrane</keyword>
<keyword evidence="1" id="KW-0472">Membrane</keyword>
<proteinExistence type="predicted"/>
<dbReference type="GeneID" id="55820954"/>
<keyword evidence="3" id="KW-1185">Reference proteome</keyword>
<feature type="transmembrane region" description="Helical" evidence="1">
    <location>
        <begin position="190"/>
        <end position="209"/>
    </location>
</feature>
<feature type="transmembrane region" description="Helical" evidence="1">
    <location>
        <begin position="78"/>
        <end position="97"/>
    </location>
</feature>
<organism evidence="2 3">
    <name type="scientific">Methanolobus zinderi</name>
    <dbReference type="NCBI Taxonomy" id="536044"/>
    <lineage>
        <taxon>Archaea</taxon>
        <taxon>Methanobacteriati</taxon>
        <taxon>Methanobacteriota</taxon>
        <taxon>Stenosarchaea group</taxon>
        <taxon>Methanomicrobia</taxon>
        <taxon>Methanosarcinales</taxon>
        <taxon>Methanosarcinaceae</taxon>
        <taxon>Methanolobus</taxon>
    </lineage>
</organism>
<dbReference type="AlphaFoldDB" id="A0A7D5I4H5"/>
<keyword evidence="1" id="KW-1133">Transmembrane helix</keyword>
<feature type="transmembrane region" description="Helical" evidence="1">
    <location>
        <begin position="37"/>
        <end position="57"/>
    </location>
</feature>